<organism evidence="1 2">
    <name type="scientific">Stieleria magnilauensis</name>
    <dbReference type="NCBI Taxonomy" id="2527963"/>
    <lineage>
        <taxon>Bacteria</taxon>
        <taxon>Pseudomonadati</taxon>
        <taxon>Planctomycetota</taxon>
        <taxon>Planctomycetia</taxon>
        <taxon>Pirellulales</taxon>
        <taxon>Pirellulaceae</taxon>
        <taxon>Stieleria</taxon>
    </lineage>
</organism>
<protein>
    <submittedName>
        <fullName evidence="1">Uncharacterized protein</fullName>
    </submittedName>
</protein>
<accession>A0ABX5Y2J2</accession>
<dbReference type="RefSeq" id="WP_145219082.1">
    <property type="nucleotide sequence ID" value="NZ_CP036432.1"/>
</dbReference>
<sequence>MNTPSAASSKISRCEFEFLKIVARGDWPGVLNPYMAGMPYTRGPVIDGSFAAEVMQSLLDGSKLNAGGEALKMQVVNASREPCSRIEALLRMCDSYSRLPALLCLVGKVEESEWLKALGEEWPCIDNVGTYRDELLGRTPLGKGDSPVKEMMNDEELAILDSLHFPICVFRGCYRQNENGLSWTTDREIAIKFPTLNRYRKDGQPLLIEATASRSDVIAFKGGRDESELVLRRFTKVCETPIQV</sequence>
<dbReference type="Proteomes" id="UP000318081">
    <property type="component" value="Chromosome"/>
</dbReference>
<dbReference type="EMBL" id="CP036432">
    <property type="protein sequence ID" value="QDV87415.1"/>
    <property type="molecule type" value="Genomic_DNA"/>
</dbReference>
<evidence type="ECO:0000313" key="2">
    <source>
        <dbReference type="Proteomes" id="UP000318081"/>
    </source>
</evidence>
<gene>
    <name evidence="1" type="ORF">TBK1r_64450</name>
</gene>
<proteinExistence type="predicted"/>
<name>A0ABX5Y2J2_9BACT</name>
<evidence type="ECO:0000313" key="1">
    <source>
        <dbReference type="EMBL" id="QDV87415.1"/>
    </source>
</evidence>
<keyword evidence="2" id="KW-1185">Reference proteome</keyword>
<reference evidence="1 2" key="1">
    <citation type="submission" date="2019-02" db="EMBL/GenBank/DDBJ databases">
        <title>Deep-cultivation of Planctomycetes and their phenomic and genomic characterization uncovers novel biology.</title>
        <authorList>
            <person name="Wiegand S."/>
            <person name="Jogler M."/>
            <person name="Boedeker C."/>
            <person name="Pinto D."/>
            <person name="Vollmers J."/>
            <person name="Rivas-Marin E."/>
            <person name="Kohn T."/>
            <person name="Peeters S.H."/>
            <person name="Heuer A."/>
            <person name="Rast P."/>
            <person name="Oberbeckmann S."/>
            <person name="Bunk B."/>
            <person name="Jeske O."/>
            <person name="Meyerdierks A."/>
            <person name="Storesund J.E."/>
            <person name="Kallscheuer N."/>
            <person name="Luecker S."/>
            <person name="Lage O.M."/>
            <person name="Pohl T."/>
            <person name="Merkel B.J."/>
            <person name="Hornburger P."/>
            <person name="Mueller R.-W."/>
            <person name="Bruemmer F."/>
            <person name="Labrenz M."/>
            <person name="Spormann A.M."/>
            <person name="Op den Camp H."/>
            <person name="Overmann J."/>
            <person name="Amann R."/>
            <person name="Jetten M.S.M."/>
            <person name="Mascher T."/>
            <person name="Medema M.H."/>
            <person name="Devos D.P."/>
            <person name="Kaster A.-K."/>
            <person name="Ovreas L."/>
            <person name="Rohde M."/>
            <person name="Galperin M.Y."/>
            <person name="Jogler C."/>
        </authorList>
    </citation>
    <scope>NUCLEOTIDE SEQUENCE [LARGE SCALE GENOMIC DNA]</scope>
    <source>
        <strain evidence="1 2">TBK1r</strain>
    </source>
</reference>